<feature type="compositionally biased region" description="Low complexity" evidence="1">
    <location>
        <begin position="165"/>
        <end position="180"/>
    </location>
</feature>
<protein>
    <submittedName>
        <fullName evidence="2">Uncharacterized protein</fullName>
    </submittedName>
</protein>
<feature type="compositionally biased region" description="Polar residues" evidence="1">
    <location>
        <begin position="508"/>
        <end position="524"/>
    </location>
</feature>
<evidence type="ECO:0000256" key="1">
    <source>
        <dbReference type="SAM" id="MobiDB-lite"/>
    </source>
</evidence>
<feature type="region of interest" description="Disordered" evidence="1">
    <location>
        <begin position="602"/>
        <end position="621"/>
    </location>
</feature>
<feature type="compositionally biased region" description="Low complexity" evidence="1">
    <location>
        <begin position="132"/>
        <end position="145"/>
    </location>
</feature>
<dbReference type="STRING" id="1173701.A0A066X8R9"/>
<keyword evidence="3" id="KW-1185">Reference proteome</keyword>
<feature type="compositionally biased region" description="Polar residues" evidence="1">
    <location>
        <begin position="482"/>
        <end position="500"/>
    </location>
</feature>
<feature type="region of interest" description="Disordered" evidence="1">
    <location>
        <begin position="1"/>
        <end position="20"/>
    </location>
</feature>
<organism evidence="2 3">
    <name type="scientific">Colletotrichum sublineola</name>
    <name type="common">Sorghum anthracnose fungus</name>
    <dbReference type="NCBI Taxonomy" id="1173701"/>
    <lineage>
        <taxon>Eukaryota</taxon>
        <taxon>Fungi</taxon>
        <taxon>Dikarya</taxon>
        <taxon>Ascomycota</taxon>
        <taxon>Pezizomycotina</taxon>
        <taxon>Sordariomycetes</taxon>
        <taxon>Hypocreomycetidae</taxon>
        <taxon>Glomerellales</taxon>
        <taxon>Glomerellaceae</taxon>
        <taxon>Colletotrichum</taxon>
        <taxon>Colletotrichum graminicola species complex</taxon>
    </lineage>
</organism>
<dbReference type="Proteomes" id="UP000027238">
    <property type="component" value="Unassembled WGS sequence"/>
</dbReference>
<accession>A0A066X8R9</accession>
<feature type="compositionally biased region" description="Basic and acidic residues" evidence="1">
    <location>
        <begin position="526"/>
        <end position="536"/>
    </location>
</feature>
<dbReference type="HOGENOM" id="CLU_010749_0_0_1"/>
<name>A0A066X8R9_COLSU</name>
<feature type="region of interest" description="Disordered" evidence="1">
    <location>
        <begin position="161"/>
        <end position="193"/>
    </location>
</feature>
<dbReference type="eggNOG" id="ENOG502RS6A">
    <property type="taxonomic scope" value="Eukaryota"/>
</dbReference>
<gene>
    <name evidence="2" type="ORF">CSUB01_03570</name>
</gene>
<feature type="region of interest" description="Disordered" evidence="1">
    <location>
        <begin position="99"/>
        <end position="145"/>
    </location>
</feature>
<feature type="region of interest" description="Disordered" evidence="1">
    <location>
        <begin position="796"/>
        <end position="819"/>
    </location>
</feature>
<dbReference type="OrthoDB" id="4156126at2759"/>
<comment type="caution">
    <text evidence="2">The sequence shown here is derived from an EMBL/GenBank/DDBJ whole genome shotgun (WGS) entry which is preliminary data.</text>
</comment>
<dbReference type="AlphaFoldDB" id="A0A066X8R9"/>
<sequence>MEDAHVQRRSVSHGSLRSSYKNHARLHAGHNLPRRPLLKSVNENASFLPSPGPLESMLKTTTETGDIGIFSIKPVAPATTIHHYARSRSGLDASSIFGIDTHASDGTMSRTERRRRASDRNTNSEIVSMYGSDDPSSSLSSLLSPRNDGLYQRSYSLTTCGSRHQSSQKSSGIMQSQSSSGCLQRPRSPFPYPTRLKRLGVRPSSPALTENGLVDYSRMVEIDRISYRTVHGSYKPTFPQLQRLAPPLAFRPNVNYSMPSLLYPKSLLASPTGSIARDRDHNYWGNGSLNGERRPADQSVRSSSLTSVIEMYCRLPSESESNLQRTIRPLGSFYYDYTEGFESPSSQFDCLKPRAASPLAPIPQRASSLVKALVLRDENKARLDAVIDISVKDSSDSSGDDGQLPASKYVNDIETLPSQRMNCRTALPTLEPFNFDAGGTLASRPADFGVASSLFEALSPCVDAEKAQKFLTVHEVSTSTHCKAFDTGTSPGKEQPNTRTEALETRTDQSPPNNVADNDCQSQPELPHDTFPRQDETMACPGSLTAKEHALRRASSRREPAAVLRSSLGHSVDPGLSDLAALVSSFEHIAKLPFIRKDKRISGRSETADPADLSSPQRPGVDPINVTTDNGAVADAETHTVFQSKKPFHKGHRRNQALANISTGSIQARRAASVTSVDLPLPSPESASAAAALRVSTSNPHLMKALPILPSDAFIPAQEASKVSAEDLGFPVKFSPFQLELLATPRSSPRITAHQSVEDHVSFRASIELGVAPANNAQPGCPSTSGEMEQVEDIDVASQPHEKSTGQSQGHNEEPSLTKRRLRLRASRSGAKQETTCFQEIEDGTVRRHPRLEQSIMMELPSLPAQDLLTPMRRERRQDTTVHRRRGRQIALSLQDGQYDDVTHISRRPPTGGVSRNRYFHENDIPLAHPVDANLLRHSTSTYGFDLSDSRSFDSEHTFIRPRILRKKLSNMKIRLAKSHLNFRDYADRNMERRPRQNRTIGSRDPYDVVLQPIVPPNQSSRMGRRVRRWIRRAVRICVKGRRGESKPVS</sequence>
<evidence type="ECO:0000313" key="2">
    <source>
        <dbReference type="EMBL" id="KDN65548.1"/>
    </source>
</evidence>
<dbReference type="EMBL" id="JMSE01001024">
    <property type="protein sequence ID" value="KDN65548.1"/>
    <property type="molecule type" value="Genomic_DNA"/>
</dbReference>
<evidence type="ECO:0000313" key="3">
    <source>
        <dbReference type="Proteomes" id="UP000027238"/>
    </source>
</evidence>
<reference evidence="3" key="1">
    <citation type="journal article" date="2014" name="Genome Announc.">
        <title>Draft genome sequence of Colletotrichum sublineola, a destructive pathogen of cultivated sorghum.</title>
        <authorList>
            <person name="Baroncelli R."/>
            <person name="Sanz-Martin J.M."/>
            <person name="Rech G.E."/>
            <person name="Sukno S.A."/>
            <person name="Thon M.R."/>
        </authorList>
    </citation>
    <scope>NUCLEOTIDE SEQUENCE [LARGE SCALE GENOMIC DNA]</scope>
    <source>
        <strain evidence="3">TX430BB</strain>
    </source>
</reference>
<proteinExistence type="predicted"/>
<feature type="region of interest" description="Disordered" evidence="1">
    <location>
        <begin position="482"/>
        <end position="538"/>
    </location>
</feature>